<protein>
    <submittedName>
        <fullName evidence="2">Uncharacterized protein</fullName>
    </submittedName>
</protein>
<name>A0A7V8RD09_9SPHN</name>
<keyword evidence="1" id="KW-1133">Transmembrane helix</keyword>
<keyword evidence="1" id="KW-0812">Transmembrane</keyword>
<keyword evidence="3" id="KW-1185">Reference proteome</keyword>
<accession>A0A7V8RD09</accession>
<feature type="transmembrane region" description="Helical" evidence="1">
    <location>
        <begin position="33"/>
        <end position="55"/>
    </location>
</feature>
<reference evidence="2 3" key="1">
    <citation type="journal article" date="1994" name="Int. J. Syst. Bacteriol.">
        <title>Phylogenetic positions of novel aerobic, bacteriochlorophyll a-containing bacteria and description of Roseococcus thiosulfatophilus gen. nov., sp. nov., Erythromicrobium ramosum gen. nov., sp. nov., and Erythrobacter litoralis sp. nov.</title>
        <authorList>
            <person name="Yurkov V."/>
            <person name="Stackebrandt E."/>
            <person name="Holmes A."/>
            <person name="Fuerst J.A."/>
            <person name="Hugenholtz P."/>
            <person name="Golecki J."/>
            <person name="Gad'on N."/>
            <person name="Gorlenko V.M."/>
            <person name="Kompantseva E.I."/>
            <person name="Drews G."/>
        </authorList>
    </citation>
    <scope>NUCLEOTIDE SEQUENCE [LARGE SCALE GENOMIC DNA]</scope>
    <source>
        <strain evidence="2 3">KR-99</strain>
    </source>
</reference>
<comment type="caution">
    <text evidence="2">The sequence shown here is derived from an EMBL/GenBank/DDBJ whole genome shotgun (WGS) entry which is preliminary data.</text>
</comment>
<keyword evidence="1" id="KW-0472">Membrane</keyword>
<feature type="transmembrane region" description="Helical" evidence="1">
    <location>
        <begin position="67"/>
        <end position="86"/>
    </location>
</feature>
<evidence type="ECO:0000256" key="1">
    <source>
        <dbReference type="SAM" id="Phobius"/>
    </source>
</evidence>
<organism evidence="2 3">
    <name type="scientific">Sphingomonas ursincola</name>
    <dbReference type="NCBI Taxonomy" id="56361"/>
    <lineage>
        <taxon>Bacteria</taxon>
        <taxon>Pseudomonadati</taxon>
        <taxon>Pseudomonadota</taxon>
        <taxon>Alphaproteobacteria</taxon>
        <taxon>Sphingomonadales</taxon>
        <taxon>Sphingomonadaceae</taxon>
        <taxon>Sphingomonas</taxon>
    </lineage>
</organism>
<gene>
    <name evidence="2" type="ORF">FG486_07765</name>
</gene>
<dbReference type="Proteomes" id="UP000589292">
    <property type="component" value="Unassembled WGS sequence"/>
</dbReference>
<evidence type="ECO:0000313" key="2">
    <source>
        <dbReference type="EMBL" id="MBA1374232.1"/>
    </source>
</evidence>
<dbReference type="AlphaFoldDB" id="A0A7V8RD09"/>
<sequence>MIEFPLLLLAMAWRARTIVRRPPELSGTGNLVVMGLTGSIVLMFAELLLGLALGINARQWYDDLFHMPGIAGLAGQGPLALFPLLFGRRKPIRAG</sequence>
<proteinExistence type="predicted"/>
<dbReference type="RefSeq" id="WP_181267140.1">
    <property type="nucleotide sequence ID" value="NZ_VDES01000002.1"/>
</dbReference>
<dbReference type="EMBL" id="VDES01000002">
    <property type="protein sequence ID" value="MBA1374232.1"/>
    <property type="molecule type" value="Genomic_DNA"/>
</dbReference>
<evidence type="ECO:0000313" key="3">
    <source>
        <dbReference type="Proteomes" id="UP000589292"/>
    </source>
</evidence>